<accession>A0A8S4R532</accession>
<evidence type="ECO:0000259" key="2">
    <source>
        <dbReference type="PROSITE" id="PS50222"/>
    </source>
</evidence>
<dbReference type="PROSITE" id="PS50222">
    <property type="entry name" value="EF_HAND_2"/>
    <property type="match status" value="3"/>
</dbReference>
<dbReference type="PROSITE" id="PS00018">
    <property type="entry name" value="EF_HAND_1"/>
    <property type="match status" value="3"/>
</dbReference>
<dbReference type="InterPro" id="IPR018247">
    <property type="entry name" value="EF_Hand_1_Ca_BS"/>
</dbReference>
<organism evidence="3 4">
    <name type="scientific">Pararge aegeria aegeria</name>
    <dbReference type="NCBI Taxonomy" id="348720"/>
    <lineage>
        <taxon>Eukaryota</taxon>
        <taxon>Metazoa</taxon>
        <taxon>Ecdysozoa</taxon>
        <taxon>Arthropoda</taxon>
        <taxon>Hexapoda</taxon>
        <taxon>Insecta</taxon>
        <taxon>Pterygota</taxon>
        <taxon>Neoptera</taxon>
        <taxon>Endopterygota</taxon>
        <taxon>Lepidoptera</taxon>
        <taxon>Glossata</taxon>
        <taxon>Ditrysia</taxon>
        <taxon>Papilionoidea</taxon>
        <taxon>Nymphalidae</taxon>
        <taxon>Satyrinae</taxon>
        <taxon>Satyrini</taxon>
        <taxon>Parargina</taxon>
        <taxon>Pararge</taxon>
    </lineage>
</organism>
<feature type="domain" description="EF-hand" evidence="2">
    <location>
        <begin position="102"/>
        <end position="132"/>
    </location>
</feature>
<dbReference type="OrthoDB" id="9974725at2759"/>
<sequence>MVSDFRKKKLIFLFKIFFDSDGSGSITKKDFEMSIERLAKAKGWEAGDEKYKLAEKTMLEIWEGMLYKADENKDGEISVDEWISLWEESSKDSPVDWQAYYCKSIFRLQDSSNDGAIDKEEFVSVHESFGLPQEQTSEAFDKLACGKDSVSWEDFQQRWEEFFTSEDADAPGNYIFGRLNFD</sequence>
<dbReference type="InterPro" id="IPR002048">
    <property type="entry name" value="EF_hand_dom"/>
</dbReference>
<proteinExistence type="predicted"/>
<dbReference type="Proteomes" id="UP000838756">
    <property type="component" value="Unassembled WGS sequence"/>
</dbReference>
<name>A0A8S4R532_9NEOP</name>
<dbReference type="Pfam" id="PF13202">
    <property type="entry name" value="EF-hand_5"/>
    <property type="match status" value="3"/>
</dbReference>
<dbReference type="SMART" id="SM00054">
    <property type="entry name" value="EFh"/>
    <property type="match status" value="3"/>
</dbReference>
<dbReference type="AlphaFoldDB" id="A0A8S4R532"/>
<gene>
    <name evidence="3" type="primary">jg20214</name>
    <name evidence="3" type="ORF">PAEG_LOCUS9281</name>
</gene>
<dbReference type="GO" id="GO:0005509">
    <property type="term" value="F:calcium ion binding"/>
    <property type="evidence" value="ECO:0007669"/>
    <property type="project" value="InterPro"/>
</dbReference>
<protein>
    <submittedName>
        <fullName evidence="3">Jg20214 protein</fullName>
    </submittedName>
</protein>
<comment type="caution">
    <text evidence="3">The sequence shown here is derived from an EMBL/GenBank/DDBJ whole genome shotgun (WGS) entry which is preliminary data.</text>
</comment>
<dbReference type="InterPro" id="IPR011992">
    <property type="entry name" value="EF-hand-dom_pair"/>
</dbReference>
<keyword evidence="1" id="KW-0106">Calcium</keyword>
<feature type="domain" description="EF-hand" evidence="2">
    <location>
        <begin position="18"/>
        <end position="41"/>
    </location>
</feature>
<reference evidence="3" key="1">
    <citation type="submission" date="2022-03" db="EMBL/GenBank/DDBJ databases">
        <authorList>
            <person name="Lindestad O."/>
        </authorList>
    </citation>
    <scope>NUCLEOTIDE SEQUENCE</scope>
</reference>
<evidence type="ECO:0000256" key="1">
    <source>
        <dbReference type="ARBA" id="ARBA00022837"/>
    </source>
</evidence>
<evidence type="ECO:0000313" key="3">
    <source>
        <dbReference type="EMBL" id="CAH2230002.1"/>
    </source>
</evidence>
<dbReference type="Gene3D" id="1.10.238.10">
    <property type="entry name" value="EF-hand"/>
    <property type="match status" value="1"/>
</dbReference>
<dbReference type="SUPFAM" id="SSF47473">
    <property type="entry name" value="EF-hand"/>
    <property type="match status" value="1"/>
</dbReference>
<dbReference type="EMBL" id="CAKXAJ010024767">
    <property type="protein sequence ID" value="CAH2230002.1"/>
    <property type="molecule type" value="Genomic_DNA"/>
</dbReference>
<evidence type="ECO:0000313" key="4">
    <source>
        <dbReference type="Proteomes" id="UP000838756"/>
    </source>
</evidence>
<keyword evidence="4" id="KW-1185">Reference proteome</keyword>
<feature type="domain" description="EF-hand" evidence="2">
    <location>
        <begin position="57"/>
        <end position="92"/>
    </location>
</feature>